<reference evidence="3 4" key="1">
    <citation type="journal article" date="2018" name="PLoS ONE">
        <title>The draft genome of Kipferlia bialata reveals reductive genome evolution in fornicate parasites.</title>
        <authorList>
            <person name="Tanifuji G."/>
            <person name="Takabayashi S."/>
            <person name="Kume K."/>
            <person name="Takagi M."/>
            <person name="Nakayama T."/>
            <person name="Kamikawa R."/>
            <person name="Inagaki Y."/>
            <person name="Hashimoto T."/>
        </authorList>
    </citation>
    <scope>NUCLEOTIDE SEQUENCE [LARGE SCALE GENOMIC DNA]</scope>
    <source>
        <strain evidence="3">NY0173</strain>
    </source>
</reference>
<feature type="compositionally biased region" description="Low complexity" evidence="1">
    <location>
        <begin position="345"/>
        <end position="358"/>
    </location>
</feature>
<name>A0A9K3CWF9_9EUKA</name>
<feature type="compositionally biased region" description="Basic and acidic residues" evidence="1">
    <location>
        <begin position="400"/>
        <end position="415"/>
    </location>
</feature>
<keyword evidence="2" id="KW-1133">Transmembrane helix</keyword>
<feature type="transmembrane region" description="Helical" evidence="2">
    <location>
        <begin position="92"/>
        <end position="119"/>
    </location>
</feature>
<evidence type="ECO:0000313" key="3">
    <source>
        <dbReference type="EMBL" id="GIQ84257.1"/>
    </source>
</evidence>
<evidence type="ECO:0000256" key="2">
    <source>
        <dbReference type="SAM" id="Phobius"/>
    </source>
</evidence>
<organism evidence="3 4">
    <name type="scientific">Kipferlia bialata</name>
    <dbReference type="NCBI Taxonomy" id="797122"/>
    <lineage>
        <taxon>Eukaryota</taxon>
        <taxon>Metamonada</taxon>
        <taxon>Carpediemonas-like organisms</taxon>
        <taxon>Kipferlia</taxon>
    </lineage>
</organism>
<feature type="region of interest" description="Disordered" evidence="1">
    <location>
        <begin position="336"/>
        <end position="436"/>
    </location>
</feature>
<feature type="region of interest" description="Disordered" evidence="1">
    <location>
        <begin position="272"/>
        <end position="291"/>
    </location>
</feature>
<evidence type="ECO:0000313" key="4">
    <source>
        <dbReference type="Proteomes" id="UP000265618"/>
    </source>
</evidence>
<dbReference type="AlphaFoldDB" id="A0A9K3CWF9"/>
<feature type="region of interest" description="Disordered" evidence="1">
    <location>
        <begin position="236"/>
        <end position="260"/>
    </location>
</feature>
<gene>
    <name evidence="3" type="ORF">KIPB_005713</name>
</gene>
<feature type="non-terminal residue" evidence="3">
    <location>
        <position position="1"/>
    </location>
</feature>
<feature type="compositionally biased region" description="Low complexity" evidence="1">
    <location>
        <begin position="427"/>
        <end position="436"/>
    </location>
</feature>
<dbReference type="Proteomes" id="UP000265618">
    <property type="component" value="Unassembled WGS sequence"/>
</dbReference>
<feature type="compositionally biased region" description="Basic and acidic residues" evidence="1">
    <location>
        <begin position="236"/>
        <end position="252"/>
    </location>
</feature>
<keyword evidence="2" id="KW-0472">Membrane</keyword>
<keyword evidence="2" id="KW-0812">Transmembrane</keyword>
<dbReference type="EMBL" id="BDIP01001370">
    <property type="protein sequence ID" value="GIQ84257.1"/>
    <property type="molecule type" value="Genomic_DNA"/>
</dbReference>
<keyword evidence="4" id="KW-1185">Reference proteome</keyword>
<comment type="caution">
    <text evidence="3">The sequence shown here is derived from an EMBL/GenBank/DDBJ whole genome shotgun (WGS) entry which is preliminary data.</text>
</comment>
<sequence>EHMIAAGAWDWGWLIMLGIEILLFATFFLLYQTLFDDTVEDEEYETPQWFFGILMFSSAIFAVESALRFYLMYVSLSLQHEYWQAPRSTHMYYGPYMIAALGSAVIAVVYLFVAVLGGITQFYPIVDIDIVLKQKRNRWFTNNGIRGVNLVAPVDQNAVEGVQAVHRHPPDTEGPPCVCGEVNTYSSSESGSESGDGEGVVVDVEGYLSLHGVVANVVEDVEVEGERECVVEKERVTGSERDVEVEGEREREGEEDEDRPWCWLDTLSQRQAREREAREREERERERPGHMDLELEALLELEMDIEELEARFGPDMARPYHMAGAMREAVGLTGDIQRNGIRDGSPSSSSSRSASPIPGNAADMAARIGRPSISQQELRGARRQLRRDVDTDDSSGASGSERERERERREEEMLRVVEGLASDEDSWTSSEDSSSF</sequence>
<feature type="transmembrane region" description="Helical" evidence="2">
    <location>
        <begin position="12"/>
        <end position="31"/>
    </location>
</feature>
<accession>A0A9K3CWF9</accession>
<feature type="transmembrane region" description="Helical" evidence="2">
    <location>
        <begin position="51"/>
        <end position="71"/>
    </location>
</feature>
<protein>
    <submittedName>
        <fullName evidence="3">Uncharacterized protein</fullName>
    </submittedName>
</protein>
<evidence type="ECO:0000256" key="1">
    <source>
        <dbReference type="SAM" id="MobiDB-lite"/>
    </source>
</evidence>
<proteinExistence type="predicted"/>